<evidence type="ECO:0000313" key="7">
    <source>
        <dbReference type="EMBL" id="MBM7704140.1"/>
    </source>
</evidence>
<dbReference type="PANTHER" id="PTHR30569:SF0">
    <property type="entry name" value="CYTOSINE PERMEASE"/>
    <property type="match status" value="1"/>
</dbReference>
<dbReference type="Gene3D" id="1.10.4160.10">
    <property type="entry name" value="Hydantoin permease"/>
    <property type="match status" value="1"/>
</dbReference>
<accession>A0ABS2QXE5</accession>
<evidence type="ECO:0000256" key="2">
    <source>
        <dbReference type="ARBA" id="ARBA00008974"/>
    </source>
</evidence>
<dbReference type="PANTHER" id="PTHR30569">
    <property type="entry name" value="CYTOSINE TRANSPORTER CODB"/>
    <property type="match status" value="1"/>
</dbReference>
<protein>
    <submittedName>
        <fullName evidence="7">Cytosine permease</fullName>
    </submittedName>
</protein>
<gene>
    <name evidence="7" type="ORF">JOC83_002990</name>
</gene>
<dbReference type="InterPro" id="IPR030191">
    <property type="entry name" value="CodB"/>
</dbReference>
<proteinExistence type="inferred from homology"/>
<evidence type="ECO:0000256" key="1">
    <source>
        <dbReference type="ARBA" id="ARBA00004141"/>
    </source>
</evidence>
<keyword evidence="3 6" id="KW-0812">Transmembrane</keyword>
<dbReference type="InterPro" id="IPR001248">
    <property type="entry name" value="Pur-cyt_permease"/>
</dbReference>
<dbReference type="RefSeq" id="WP_205188150.1">
    <property type="nucleotide sequence ID" value="NZ_JAFBFC010000005.1"/>
</dbReference>
<evidence type="ECO:0000256" key="6">
    <source>
        <dbReference type="SAM" id="Phobius"/>
    </source>
</evidence>
<feature type="transmembrane region" description="Helical" evidence="6">
    <location>
        <begin position="142"/>
        <end position="163"/>
    </location>
</feature>
<evidence type="ECO:0000256" key="3">
    <source>
        <dbReference type="ARBA" id="ARBA00022692"/>
    </source>
</evidence>
<feature type="transmembrane region" description="Helical" evidence="6">
    <location>
        <begin position="388"/>
        <end position="406"/>
    </location>
</feature>
<feature type="transmembrane region" description="Helical" evidence="6">
    <location>
        <begin position="32"/>
        <end position="54"/>
    </location>
</feature>
<comment type="subcellular location">
    <subcellularLocation>
        <location evidence="1">Membrane</location>
        <topology evidence="1">Multi-pass membrane protein</topology>
    </subcellularLocation>
</comment>
<feature type="transmembrane region" description="Helical" evidence="6">
    <location>
        <begin position="350"/>
        <end position="372"/>
    </location>
</feature>
<feature type="transmembrane region" description="Helical" evidence="6">
    <location>
        <begin position="244"/>
        <end position="266"/>
    </location>
</feature>
<feature type="transmembrane region" description="Helical" evidence="6">
    <location>
        <begin position="205"/>
        <end position="224"/>
    </location>
</feature>
<dbReference type="Proteomes" id="UP000809829">
    <property type="component" value="Unassembled WGS sequence"/>
</dbReference>
<name>A0ABS2QXE5_9BACI</name>
<feature type="transmembrane region" description="Helical" evidence="6">
    <location>
        <begin position="326"/>
        <end position="344"/>
    </location>
</feature>
<evidence type="ECO:0000313" key="8">
    <source>
        <dbReference type="Proteomes" id="UP000809829"/>
    </source>
</evidence>
<feature type="transmembrane region" description="Helical" evidence="6">
    <location>
        <begin position="118"/>
        <end position="136"/>
    </location>
</feature>
<evidence type="ECO:0000256" key="5">
    <source>
        <dbReference type="ARBA" id="ARBA00023136"/>
    </source>
</evidence>
<feature type="transmembrane region" description="Helical" evidence="6">
    <location>
        <begin position="175"/>
        <end position="193"/>
    </location>
</feature>
<keyword evidence="8" id="KW-1185">Reference proteome</keyword>
<keyword evidence="5 6" id="KW-0472">Membrane</keyword>
<sequence>MNTTIEKKQFKIERYGLEAVPKELRQTKWYEYASLQAAFAVNAGNFLVPAFAVLQGGLSITAAIISTTIGAALAFLLVSFLSIPGAQHGIPAQYAMRSILGVQGAQWISSPIRSLTSLYWFSVQVIGGAYVIQEVVLSSFRIHIPFPAITLVLSSLMIVLSLIGFDAVKSVTKKLFPVLFIGQTVMLVLFIRSEPIVSTSQTTDTSSSFFTMIFFASLAFMQYVSGVSASSDMTRYAKSIKHGFYGVLIGNVWGFFVTAILGAFSAGLFQHVNPYVAAMSLTNSKWVIFFILLCTLLSMISINLSNAYTGGLSLLNSFPALGRVKASLLFGAFALMLSMLPQLVNEAKTYIALLGAFIVPLSSVIVADFLLIKKMRFRAAFSKEQHRFHIPALVHLLAGVIVYFLIPEAFSPGFITFLFVFISYGVFHPFLTKAN</sequence>
<comment type="caution">
    <text evidence="7">The sequence shown here is derived from an EMBL/GenBank/DDBJ whole genome shotgun (WGS) entry which is preliminary data.</text>
</comment>
<keyword evidence="4 6" id="KW-1133">Transmembrane helix</keyword>
<feature type="transmembrane region" description="Helical" evidence="6">
    <location>
        <begin position="60"/>
        <end position="83"/>
    </location>
</feature>
<feature type="transmembrane region" description="Helical" evidence="6">
    <location>
        <begin position="412"/>
        <end position="431"/>
    </location>
</feature>
<dbReference type="EMBL" id="JAFBFC010000005">
    <property type="protein sequence ID" value="MBM7704140.1"/>
    <property type="molecule type" value="Genomic_DNA"/>
</dbReference>
<feature type="transmembrane region" description="Helical" evidence="6">
    <location>
        <begin position="286"/>
        <end position="305"/>
    </location>
</feature>
<evidence type="ECO:0000256" key="4">
    <source>
        <dbReference type="ARBA" id="ARBA00022989"/>
    </source>
</evidence>
<organism evidence="7 8">
    <name type="scientific">Priestia iocasae</name>
    <dbReference type="NCBI Taxonomy" id="2291674"/>
    <lineage>
        <taxon>Bacteria</taxon>
        <taxon>Bacillati</taxon>
        <taxon>Bacillota</taxon>
        <taxon>Bacilli</taxon>
        <taxon>Bacillales</taxon>
        <taxon>Bacillaceae</taxon>
        <taxon>Priestia</taxon>
    </lineage>
</organism>
<dbReference type="Pfam" id="PF02133">
    <property type="entry name" value="Transp_cyt_pur"/>
    <property type="match status" value="1"/>
</dbReference>
<comment type="similarity">
    <text evidence="2">Belongs to the purine-cytosine permease (2.A.39) family.</text>
</comment>
<reference evidence="7 8" key="1">
    <citation type="submission" date="2021-01" db="EMBL/GenBank/DDBJ databases">
        <title>Genomic Encyclopedia of Type Strains, Phase IV (KMG-IV): sequencing the most valuable type-strain genomes for metagenomic binning, comparative biology and taxonomic classification.</title>
        <authorList>
            <person name="Goeker M."/>
        </authorList>
    </citation>
    <scope>NUCLEOTIDE SEQUENCE [LARGE SCALE GENOMIC DNA]</scope>
    <source>
        <strain evidence="7 8">DSM 104297</strain>
    </source>
</reference>